<evidence type="ECO:0000313" key="1">
    <source>
        <dbReference type="EMBL" id="WNK19080.1"/>
    </source>
</evidence>
<evidence type="ECO:0008006" key="3">
    <source>
        <dbReference type="Google" id="ProtNLM"/>
    </source>
</evidence>
<dbReference type="Proteomes" id="UP001301869">
    <property type="component" value="Chromosome"/>
</dbReference>
<evidence type="ECO:0000313" key="2">
    <source>
        <dbReference type="Proteomes" id="UP001301869"/>
    </source>
</evidence>
<gene>
    <name evidence="1" type="ORF">P1P91_09320</name>
</gene>
<dbReference type="RefSeq" id="WP_311882176.1">
    <property type="nucleotide sequence ID" value="NZ_CP119391.1"/>
</dbReference>
<organism evidence="1 2">
    <name type="scientific">Halomonas piscis</name>
    <dbReference type="NCBI Taxonomy" id="3031727"/>
    <lineage>
        <taxon>Bacteria</taxon>
        <taxon>Pseudomonadati</taxon>
        <taxon>Pseudomonadota</taxon>
        <taxon>Gammaproteobacteria</taxon>
        <taxon>Oceanospirillales</taxon>
        <taxon>Halomonadaceae</taxon>
        <taxon>Halomonas</taxon>
    </lineage>
</organism>
<reference evidence="1 2" key="1">
    <citation type="submission" date="2023-03" db="EMBL/GenBank/DDBJ databases">
        <title>Halomonas sp. nov., isolated from Korean tranditional fermented seafood 'Jeotgal'.</title>
        <authorList>
            <person name="Kim B."/>
            <person name="Shin N.-R."/>
        </authorList>
    </citation>
    <scope>NUCLEOTIDE SEQUENCE [LARGE SCALE GENOMIC DNA]</scope>
    <source>
        <strain evidence="1 2">SG2L-4</strain>
    </source>
</reference>
<keyword evidence="2" id="KW-1185">Reference proteome</keyword>
<dbReference type="EMBL" id="CP119391">
    <property type="protein sequence ID" value="WNK19080.1"/>
    <property type="molecule type" value="Genomic_DNA"/>
</dbReference>
<protein>
    <recommendedName>
        <fullName evidence="3">Helicase/UvrB N-terminal domain-containing protein</fullName>
    </recommendedName>
</protein>
<sequence length="344" mass="38703">MKVYYDSSLTGSGKTHSAIDYYVKSERKVLAVVPSIDLAREYEKKAYELAKDKCNSFFCKVITSEDKKTGKGKGKPVKQMVQDAIDGANKKEVPVFLVITHITFKGLMLDGMRGIDGWCLLIDECIDLFSTASMSLTKLSATNFHDKFYWKKSCFSGLMTVGVKEEYKNVLISLLNGEVKDDGWWGREDALQFLEYVLSSSFSTYLVEDDFFALQRVMKGHDEGVKLYFLSAVDKASLSQFSSISILSAMFEKTVLCEVLRSTGMQCKFYNFSGSSSSSHDNGDRLKIHYFIDKNNSISFMNKGGEKGDDNESKVVRTALSIIGDEDFIFNANVDSRKKKAYKT</sequence>
<proteinExistence type="predicted"/>
<accession>A0ABY9YW41</accession>
<name>A0ABY9YW41_9GAMM</name>